<evidence type="ECO:0000256" key="10">
    <source>
        <dbReference type="ARBA" id="ARBA00023027"/>
    </source>
</evidence>
<dbReference type="GO" id="GO:0046496">
    <property type="term" value="P:nicotinamide nucleotide metabolic process"/>
    <property type="evidence" value="ECO:0007669"/>
    <property type="project" value="UniProtKB-UniRule"/>
</dbReference>
<evidence type="ECO:0000256" key="11">
    <source>
        <dbReference type="ARBA" id="ARBA00023235"/>
    </source>
</evidence>
<keyword evidence="9 18" id="KW-0630">Potassium</keyword>
<dbReference type="GO" id="GO:0052855">
    <property type="term" value="F:ADP-dependent NAD(P)H-hydrate dehydratase activity"/>
    <property type="evidence" value="ECO:0007669"/>
    <property type="project" value="UniProtKB-UniRule"/>
</dbReference>
<feature type="domain" description="YjeF C-terminal" evidence="20">
    <location>
        <begin position="228"/>
        <end position="500"/>
    </location>
</feature>
<keyword evidence="12 17" id="KW-0456">Lyase</keyword>
<dbReference type="InterPro" id="IPR017953">
    <property type="entry name" value="Carbohydrate_kinase_pred_CS"/>
</dbReference>
<evidence type="ECO:0000256" key="12">
    <source>
        <dbReference type="ARBA" id="ARBA00023239"/>
    </source>
</evidence>
<comment type="similarity">
    <text evidence="4 19">In the C-terminal section; belongs to the NnrD/CARKD family.</text>
</comment>
<feature type="binding site" evidence="17">
    <location>
        <begin position="412"/>
        <end position="416"/>
    </location>
    <ligand>
        <name>AMP</name>
        <dbReference type="ChEBI" id="CHEBI:456215"/>
    </ligand>
</feature>
<evidence type="ECO:0000256" key="1">
    <source>
        <dbReference type="ARBA" id="ARBA00000013"/>
    </source>
</evidence>
<dbReference type="NCBIfam" id="TIGR00196">
    <property type="entry name" value="yjeF_cterm"/>
    <property type="match status" value="1"/>
</dbReference>
<evidence type="ECO:0000313" key="22">
    <source>
        <dbReference type="EMBL" id="TXD95140.1"/>
    </source>
</evidence>
<dbReference type="EMBL" id="VORY01000002">
    <property type="protein sequence ID" value="TXD95140.1"/>
    <property type="molecule type" value="Genomic_DNA"/>
</dbReference>
<dbReference type="Gene3D" id="3.40.50.10260">
    <property type="entry name" value="YjeF N-terminal domain"/>
    <property type="match status" value="1"/>
</dbReference>
<dbReference type="EC" id="4.2.1.136" evidence="19"/>
<comment type="subunit">
    <text evidence="17">Homotetramer.</text>
</comment>
<dbReference type="SUPFAM" id="SSF64153">
    <property type="entry name" value="YjeF N-terminal domain-like"/>
    <property type="match status" value="1"/>
</dbReference>
<dbReference type="PIRSF" id="PIRSF017184">
    <property type="entry name" value="Nnr"/>
    <property type="match status" value="1"/>
</dbReference>
<comment type="similarity">
    <text evidence="17">Belongs to the NnrD/CARKD family.</text>
</comment>
<evidence type="ECO:0000259" key="21">
    <source>
        <dbReference type="PROSITE" id="PS51385"/>
    </source>
</evidence>
<evidence type="ECO:0000256" key="14">
    <source>
        <dbReference type="ARBA" id="ARBA00025153"/>
    </source>
</evidence>
<comment type="function">
    <text evidence="14 19">Bifunctional enzyme that catalyzes the epimerization of the S- and R-forms of NAD(P)HX and the dehydration of the S-form of NAD(P)HX at the expense of ADP, which is converted to AMP. This allows the repair of both epimers of NAD(P)HX, a damaged form of NAD(P)H that is a result of enzymatic or heat-dependent hydration.</text>
</comment>
<dbReference type="PROSITE" id="PS01050">
    <property type="entry name" value="YJEF_C_2"/>
    <property type="match status" value="1"/>
</dbReference>
<comment type="similarity">
    <text evidence="18">Belongs to the NnrE/AIBP family.</text>
</comment>
<evidence type="ECO:0000256" key="15">
    <source>
        <dbReference type="ARBA" id="ARBA00048238"/>
    </source>
</evidence>
<dbReference type="PROSITE" id="PS51385">
    <property type="entry name" value="YJEF_N"/>
    <property type="match status" value="1"/>
</dbReference>
<dbReference type="GO" id="GO:0052856">
    <property type="term" value="F:NAD(P)HX epimerase activity"/>
    <property type="evidence" value="ECO:0007669"/>
    <property type="project" value="UniProtKB-UniRule"/>
</dbReference>
<comment type="catalytic activity">
    <reaction evidence="2 18 19">
        <text>(6R)-NADPHX = (6S)-NADPHX</text>
        <dbReference type="Rhea" id="RHEA:32227"/>
        <dbReference type="ChEBI" id="CHEBI:64076"/>
        <dbReference type="ChEBI" id="CHEBI:64077"/>
        <dbReference type="EC" id="5.1.99.6"/>
    </reaction>
</comment>
<evidence type="ECO:0000313" key="23">
    <source>
        <dbReference type="Proteomes" id="UP000321367"/>
    </source>
</evidence>
<comment type="function">
    <text evidence="18">Catalyzes the epimerization of the S- and R-forms of NAD(P)HX, a damaged form of NAD(P)H that is a result of enzymatic or heat-dependent hydration. This is a prerequisite for the S-specific NAD(P)H-hydrate dehydratase to allow the repair of both epimers of NAD(P)HX.</text>
</comment>
<dbReference type="AlphaFoldDB" id="A0A5C6ZYH5"/>
<dbReference type="Proteomes" id="UP000321367">
    <property type="component" value="Unassembled WGS sequence"/>
</dbReference>
<keyword evidence="11 18" id="KW-0413">Isomerase</keyword>
<dbReference type="EC" id="5.1.99.6" evidence="19"/>
<dbReference type="HAMAP" id="MF_01965">
    <property type="entry name" value="NADHX_dehydratase"/>
    <property type="match status" value="1"/>
</dbReference>
<feature type="binding site" evidence="17">
    <location>
        <position position="326"/>
    </location>
    <ligand>
        <name>(6S)-NADPHX</name>
        <dbReference type="ChEBI" id="CHEBI:64076"/>
    </ligand>
</feature>
<keyword evidence="23" id="KW-1185">Reference proteome</keyword>
<feature type="binding site" evidence="17">
    <location>
        <position position="377"/>
    </location>
    <ligand>
        <name>(6S)-NADPHX</name>
        <dbReference type="ChEBI" id="CHEBI:64076"/>
    </ligand>
</feature>
<comment type="function">
    <text evidence="17">Catalyzes the dehydration of the S-form of NAD(P)HX at the expense of ADP, which is converted to AMP. Together with NAD(P)HX epimerase, which catalyzes the epimerization of the S- and R-forms, the enzyme allows the repair of both epimers of NAD(P)HX, a damaged form of NAD(P)H that is a result of enzymatic or heat-dependent hydration.</text>
</comment>
<dbReference type="CDD" id="cd01171">
    <property type="entry name" value="YXKO-related"/>
    <property type="match status" value="1"/>
</dbReference>
<protein>
    <recommendedName>
        <fullName evidence="19">Bifunctional NAD(P)H-hydrate repair enzyme</fullName>
    </recommendedName>
    <alternativeName>
        <fullName evidence="19">Nicotinamide nucleotide repair protein</fullName>
    </alternativeName>
    <domain>
        <recommendedName>
            <fullName evidence="19">ADP-dependent (S)-NAD(P)H-hydrate dehydratase</fullName>
            <ecNumber evidence="19">4.2.1.136</ecNumber>
        </recommendedName>
        <alternativeName>
            <fullName evidence="19">ADP-dependent NAD(P)HX dehydratase</fullName>
        </alternativeName>
    </domain>
    <domain>
        <recommendedName>
            <fullName evidence="19">NAD(P)H-hydrate epimerase</fullName>
            <ecNumber evidence="19">5.1.99.6</ecNumber>
        </recommendedName>
    </domain>
</protein>
<dbReference type="Gene3D" id="3.40.1190.20">
    <property type="match status" value="1"/>
</dbReference>
<dbReference type="InterPro" id="IPR029056">
    <property type="entry name" value="Ribokinase-like"/>
</dbReference>
<dbReference type="InterPro" id="IPR036652">
    <property type="entry name" value="YjeF_N_dom_sf"/>
</dbReference>
<feature type="domain" description="YjeF N-terminal" evidence="21">
    <location>
        <begin position="9"/>
        <end position="218"/>
    </location>
</feature>
<feature type="binding site" evidence="17">
    <location>
        <position position="441"/>
    </location>
    <ligand>
        <name>(6S)-NADPHX</name>
        <dbReference type="ChEBI" id="CHEBI:64076"/>
    </ligand>
</feature>
<evidence type="ECO:0000256" key="7">
    <source>
        <dbReference type="ARBA" id="ARBA00022840"/>
    </source>
</evidence>
<evidence type="ECO:0000256" key="5">
    <source>
        <dbReference type="ARBA" id="ARBA00022723"/>
    </source>
</evidence>
<accession>A0A5C6ZYH5</accession>
<dbReference type="GO" id="GO:0005524">
    <property type="term" value="F:ATP binding"/>
    <property type="evidence" value="ECO:0007669"/>
    <property type="project" value="UniProtKB-UniRule"/>
</dbReference>
<keyword evidence="5 18" id="KW-0479">Metal-binding</keyword>
<comment type="catalytic activity">
    <reaction evidence="1 18 19">
        <text>(6R)-NADHX = (6S)-NADHX</text>
        <dbReference type="Rhea" id="RHEA:32215"/>
        <dbReference type="ChEBI" id="CHEBI:64074"/>
        <dbReference type="ChEBI" id="CHEBI:64075"/>
        <dbReference type="EC" id="5.1.99.6"/>
    </reaction>
</comment>
<comment type="catalytic activity">
    <reaction evidence="15 17 19">
        <text>(6S)-NADHX + ADP = AMP + phosphate + NADH + H(+)</text>
        <dbReference type="Rhea" id="RHEA:32223"/>
        <dbReference type="ChEBI" id="CHEBI:15378"/>
        <dbReference type="ChEBI" id="CHEBI:43474"/>
        <dbReference type="ChEBI" id="CHEBI:57945"/>
        <dbReference type="ChEBI" id="CHEBI:64074"/>
        <dbReference type="ChEBI" id="CHEBI:456215"/>
        <dbReference type="ChEBI" id="CHEBI:456216"/>
        <dbReference type="EC" id="4.2.1.136"/>
    </reaction>
</comment>
<dbReference type="OrthoDB" id="9806925at2"/>
<keyword evidence="8 17" id="KW-0521">NADP</keyword>
<dbReference type="GO" id="GO:0046872">
    <property type="term" value="F:metal ion binding"/>
    <property type="evidence" value="ECO:0007669"/>
    <property type="project" value="UniProtKB-UniRule"/>
</dbReference>
<evidence type="ECO:0000256" key="2">
    <source>
        <dbReference type="ARBA" id="ARBA00000909"/>
    </source>
</evidence>
<dbReference type="PANTHER" id="PTHR12592:SF0">
    <property type="entry name" value="ATP-DEPENDENT (S)-NAD(P)H-HYDRATE DEHYDRATASE"/>
    <property type="match status" value="1"/>
</dbReference>
<dbReference type="Pfam" id="PF03853">
    <property type="entry name" value="YjeF_N"/>
    <property type="match status" value="1"/>
</dbReference>
<proteinExistence type="inferred from homology"/>
<organism evidence="22 23">
    <name type="scientific">Gillisia hiemivivida</name>
    <dbReference type="NCBI Taxonomy" id="291190"/>
    <lineage>
        <taxon>Bacteria</taxon>
        <taxon>Pseudomonadati</taxon>
        <taxon>Bacteroidota</taxon>
        <taxon>Flavobacteriia</taxon>
        <taxon>Flavobacteriales</taxon>
        <taxon>Flavobacteriaceae</taxon>
        <taxon>Gillisia</taxon>
    </lineage>
</organism>
<dbReference type="PANTHER" id="PTHR12592">
    <property type="entry name" value="ATP-DEPENDENT (S)-NAD(P)H-HYDRATE DEHYDRATASE FAMILY MEMBER"/>
    <property type="match status" value="1"/>
</dbReference>
<keyword evidence="7 17" id="KW-0067">ATP-binding</keyword>
<evidence type="ECO:0000256" key="3">
    <source>
        <dbReference type="ARBA" id="ARBA00006001"/>
    </source>
</evidence>
<comment type="caution">
    <text evidence="17">Lacks conserved residue(s) required for the propagation of feature annotation.</text>
</comment>
<evidence type="ECO:0000256" key="17">
    <source>
        <dbReference type="HAMAP-Rule" id="MF_01965"/>
    </source>
</evidence>
<dbReference type="HAMAP" id="MF_01966">
    <property type="entry name" value="NADHX_epimerase"/>
    <property type="match status" value="1"/>
</dbReference>
<comment type="cofactor">
    <cofactor evidence="18 19">
        <name>K(+)</name>
        <dbReference type="ChEBI" id="CHEBI:29103"/>
    </cofactor>
    <text evidence="18 19">Binds 1 potassium ion per subunit.</text>
</comment>
<feature type="binding site" evidence="18">
    <location>
        <position position="59"/>
    </location>
    <ligand>
        <name>K(+)</name>
        <dbReference type="ChEBI" id="CHEBI:29103"/>
    </ligand>
</feature>
<evidence type="ECO:0000256" key="13">
    <source>
        <dbReference type="ARBA" id="ARBA00023268"/>
    </source>
</evidence>
<evidence type="ECO:0000256" key="18">
    <source>
        <dbReference type="HAMAP-Rule" id="MF_01966"/>
    </source>
</evidence>
<dbReference type="InterPro" id="IPR004443">
    <property type="entry name" value="YjeF_N_dom"/>
</dbReference>
<evidence type="ECO:0000256" key="9">
    <source>
        <dbReference type="ARBA" id="ARBA00022958"/>
    </source>
</evidence>
<evidence type="ECO:0000256" key="8">
    <source>
        <dbReference type="ARBA" id="ARBA00022857"/>
    </source>
</evidence>
<evidence type="ECO:0000256" key="6">
    <source>
        <dbReference type="ARBA" id="ARBA00022741"/>
    </source>
</evidence>
<gene>
    <name evidence="18" type="primary">nnrE</name>
    <name evidence="17" type="synonym">nnrD</name>
    <name evidence="22" type="ORF">ES724_03030</name>
</gene>
<sequence length="510" mass="56276">MKIFDIEQLAKADKVTIEKQEISSTELMERAATLVFNDIHSKLNGAQIPIKIFCGIGNNGGDGLVIGRLLLEHGYQVIAYVVNYSNKRSQDFLLNYDRIKEVSNNWPSSIKGEDDFPEISEKDFIIDAMFGIGLNRPLEDWVGKLVRHINRSKAFIVAIDMPSGMFADKMPNEKRPAIKANVTITFQSPKLIFFLPQAAEYIGDLQVIDIGLDREYLAKTAVNKQLINKPEAQLLYKPRINFAHKGDYGHALIIGGSYGKIGSISLTAKATLKTGAGMVTIFSPKCGYQILQSTVPEAMVLTDENEETLSNIEFDLSPDVICFGMGAGTSKETTAAFKDLLINTKKPMVIDADGINILSKEKELIKELPENTVLTPHPGELERLIGKWKDDFDKLYKVKKFSKEHKLIVVIKGAHTIIVFNDDLYINNTGNPGMATAGSGDVLSGVITSLISQKYEPLIAAVFGVYLHGKTGDILAEEMSYEGLIAGDIADNIGKSFLDLFKKEMQSEGN</sequence>
<comment type="similarity">
    <text evidence="3 19">In the N-terminal section; belongs to the NnrE/AIBP family.</text>
</comment>
<dbReference type="PROSITE" id="PS51383">
    <property type="entry name" value="YJEF_C_3"/>
    <property type="match status" value="1"/>
</dbReference>
<reference evidence="22 23" key="1">
    <citation type="submission" date="2019-08" db="EMBL/GenBank/DDBJ databases">
        <title>Genome sequence of Gillisia hiemivivida IC154 (type strain).</title>
        <authorList>
            <person name="Bowman J.P."/>
        </authorList>
    </citation>
    <scope>NUCLEOTIDE SEQUENCE [LARGE SCALE GENOMIC DNA]</scope>
    <source>
        <strain evidence="22 23">IC154</strain>
    </source>
</reference>
<feature type="binding site" evidence="18">
    <location>
        <position position="127"/>
    </location>
    <ligand>
        <name>K(+)</name>
        <dbReference type="ChEBI" id="CHEBI:29103"/>
    </ligand>
</feature>
<dbReference type="SUPFAM" id="SSF53613">
    <property type="entry name" value="Ribokinase-like"/>
    <property type="match status" value="1"/>
</dbReference>
<dbReference type="InterPro" id="IPR000631">
    <property type="entry name" value="CARKD"/>
</dbReference>
<feature type="binding site" evidence="18">
    <location>
        <begin position="58"/>
        <end position="62"/>
    </location>
    <ligand>
        <name>(6S)-NADPHX</name>
        <dbReference type="ChEBI" id="CHEBI:64076"/>
    </ligand>
</feature>
<dbReference type="NCBIfam" id="TIGR00197">
    <property type="entry name" value="yjeF_nterm"/>
    <property type="match status" value="1"/>
</dbReference>
<dbReference type="RefSeq" id="WP_146929400.1">
    <property type="nucleotide sequence ID" value="NZ_CBCSHZ010000001.1"/>
</dbReference>
<comment type="cofactor">
    <cofactor evidence="17">
        <name>Mg(2+)</name>
        <dbReference type="ChEBI" id="CHEBI:18420"/>
    </cofactor>
</comment>
<feature type="binding site" evidence="18">
    <location>
        <begin position="131"/>
        <end position="137"/>
    </location>
    <ligand>
        <name>(6S)-NADPHX</name>
        <dbReference type="ChEBI" id="CHEBI:64076"/>
    </ligand>
</feature>
<evidence type="ECO:0000256" key="19">
    <source>
        <dbReference type="PIRNR" id="PIRNR017184"/>
    </source>
</evidence>
<comment type="caution">
    <text evidence="22">The sequence shown here is derived from an EMBL/GenBank/DDBJ whole genome shotgun (WGS) entry which is preliminary data.</text>
</comment>
<keyword evidence="10 17" id="KW-0520">NAD</keyword>
<dbReference type="Pfam" id="PF01256">
    <property type="entry name" value="Carb_kinase"/>
    <property type="match status" value="1"/>
</dbReference>
<evidence type="ECO:0000256" key="16">
    <source>
        <dbReference type="ARBA" id="ARBA00049209"/>
    </source>
</evidence>
<keyword evidence="6 17" id="KW-0547">Nucleotide-binding</keyword>
<comment type="catalytic activity">
    <reaction evidence="16 17 19">
        <text>(6S)-NADPHX + ADP = AMP + phosphate + NADPH + H(+)</text>
        <dbReference type="Rhea" id="RHEA:32235"/>
        <dbReference type="ChEBI" id="CHEBI:15378"/>
        <dbReference type="ChEBI" id="CHEBI:43474"/>
        <dbReference type="ChEBI" id="CHEBI:57783"/>
        <dbReference type="ChEBI" id="CHEBI:64076"/>
        <dbReference type="ChEBI" id="CHEBI:456215"/>
        <dbReference type="ChEBI" id="CHEBI:456216"/>
        <dbReference type="EC" id="4.2.1.136"/>
    </reaction>
</comment>
<dbReference type="GO" id="GO:0110051">
    <property type="term" value="P:metabolite repair"/>
    <property type="evidence" value="ECO:0007669"/>
    <property type="project" value="TreeGrafter"/>
</dbReference>
<name>A0A5C6ZYH5_9FLAO</name>
<keyword evidence="13" id="KW-0511">Multifunctional enzyme</keyword>
<evidence type="ECO:0000259" key="20">
    <source>
        <dbReference type="PROSITE" id="PS51383"/>
    </source>
</evidence>
<feature type="binding site" evidence="18">
    <location>
        <position position="163"/>
    </location>
    <ligand>
        <name>K(+)</name>
        <dbReference type="ChEBI" id="CHEBI:29103"/>
    </ligand>
</feature>
<dbReference type="InterPro" id="IPR030677">
    <property type="entry name" value="Nnr"/>
</dbReference>
<evidence type="ECO:0000256" key="4">
    <source>
        <dbReference type="ARBA" id="ARBA00009524"/>
    </source>
</evidence>
<feature type="binding site" evidence="18">
    <location>
        <position position="160"/>
    </location>
    <ligand>
        <name>(6S)-NADPHX</name>
        <dbReference type="ChEBI" id="CHEBI:64076"/>
    </ligand>
</feature>
<feature type="binding site" evidence="17">
    <location>
        <position position="440"/>
    </location>
    <ligand>
        <name>AMP</name>
        <dbReference type="ChEBI" id="CHEBI:456215"/>
    </ligand>
</feature>